<feature type="transmembrane region" description="Helical" evidence="2">
    <location>
        <begin position="48"/>
        <end position="67"/>
    </location>
</feature>
<reference evidence="3" key="1">
    <citation type="submission" date="2020-11" db="EMBL/GenBank/DDBJ databases">
        <authorList>
            <consortium name="DOE Joint Genome Institute"/>
            <person name="Ahrendt S."/>
            <person name="Riley R."/>
            <person name="Andreopoulos W."/>
            <person name="LaButti K."/>
            <person name="Pangilinan J."/>
            <person name="Ruiz-duenas F.J."/>
            <person name="Barrasa J.M."/>
            <person name="Sanchez-Garcia M."/>
            <person name="Camarero S."/>
            <person name="Miyauchi S."/>
            <person name="Serrano A."/>
            <person name="Linde D."/>
            <person name="Babiker R."/>
            <person name="Drula E."/>
            <person name="Ayuso-Fernandez I."/>
            <person name="Pacheco R."/>
            <person name="Padilla G."/>
            <person name="Ferreira P."/>
            <person name="Barriuso J."/>
            <person name="Kellner H."/>
            <person name="Castanera R."/>
            <person name="Alfaro M."/>
            <person name="Ramirez L."/>
            <person name="Pisabarro A.G."/>
            <person name="Kuo A."/>
            <person name="Tritt A."/>
            <person name="Lipzen A."/>
            <person name="He G."/>
            <person name="Yan M."/>
            <person name="Ng V."/>
            <person name="Cullen D."/>
            <person name="Martin F."/>
            <person name="Rosso M.-N."/>
            <person name="Henrissat B."/>
            <person name="Hibbett D."/>
            <person name="Martinez A.T."/>
            <person name="Grigoriev I.V."/>
        </authorList>
    </citation>
    <scope>NUCLEOTIDE SEQUENCE</scope>
    <source>
        <strain evidence="3">AH 44721</strain>
    </source>
</reference>
<keyword evidence="2" id="KW-0812">Transmembrane</keyword>
<dbReference type="EMBL" id="JADNYJ010000012">
    <property type="protein sequence ID" value="KAF8908131.1"/>
    <property type="molecule type" value="Genomic_DNA"/>
</dbReference>
<name>A0A9P5NXT7_GYMJU</name>
<dbReference type="OrthoDB" id="3346544at2759"/>
<dbReference type="Proteomes" id="UP000724874">
    <property type="component" value="Unassembled WGS sequence"/>
</dbReference>
<keyword evidence="2" id="KW-0472">Membrane</keyword>
<feature type="transmembrane region" description="Helical" evidence="2">
    <location>
        <begin position="163"/>
        <end position="186"/>
    </location>
</feature>
<dbReference type="AlphaFoldDB" id="A0A9P5NXT7"/>
<keyword evidence="4" id="KW-1185">Reference proteome</keyword>
<feature type="transmembrane region" description="Helical" evidence="2">
    <location>
        <begin position="212"/>
        <end position="236"/>
    </location>
</feature>
<evidence type="ECO:0000256" key="1">
    <source>
        <dbReference type="SAM" id="MobiDB-lite"/>
    </source>
</evidence>
<feature type="transmembrane region" description="Helical" evidence="2">
    <location>
        <begin position="6"/>
        <end position="28"/>
    </location>
</feature>
<feature type="transmembrane region" description="Helical" evidence="2">
    <location>
        <begin position="98"/>
        <end position="117"/>
    </location>
</feature>
<evidence type="ECO:0000313" key="4">
    <source>
        <dbReference type="Proteomes" id="UP000724874"/>
    </source>
</evidence>
<organism evidence="3 4">
    <name type="scientific">Gymnopilus junonius</name>
    <name type="common">Spectacular rustgill mushroom</name>
    <name type="synonym">Gymnopilus spectabilis subsp. junonius</name>
    <dbReference type="NCBI Taxonomy" id="109634"/>
    <lineage>
        <taxon>Eukaryota</taxon>
        <taxon>Fungi</taxon>
        <taxon>Dikarya</taxon>
        <taxon>Basidiomycota</taxon>
        <taxon>Agaricomycotina</taxon>
        <taxon>Agaricomycetes</taxon>
        <taxon>Agaricomycetidae</taxon>
        <taxon>Agaricales</taxon>
        <taxon>Agaricineae</taxon>
        <taxon>Hymenogastraceae</taxon>
        <taxon>Gymnopilus</taxon>
    </lineage>
</organism>
<feature type="region of interest" description="Disordered" evidence="1">
    <location>
        <begin position="290"/>
        <end position="332"/>
    </location>
</feature>
<protein>
    <submittedName>
        <fullName evidence="3">Uncharacterized protein</fullName>
    </submittedName>
</protein>
<gene>
    <name evidence="3" type="ORF">CPB84DRAFT_1767362</name>
</gene>
<accession>A0A9P5NXT7</accession>
<evidence type="ECO:0000256" key="2">
    <source>
        <dbReference type="SAM" id="Phobius"/>
    </source>
</evidence>
<feature type="transmembrane region" description="Helical" evidence="2">
    <location>
        <begin position="242"/>
        <end position="261"/>
    </location>
</feature>
<evidence type="ECO:0000313" key="3">
    <source>
        <dbReference type="EMBL" id="KAF8908131.1"/>
    </source>
</evidence>
<comment type="caution">
    <text evidence="3">The sequence shown here is derived from an EMBL/GenBank/DDBJ whole genome shotgun (WGS) entry which is preliminary data.</text>
</comment>
<keyword evidence="2" id="KW-1133">Transmembrane helix</keyword>
<sequence>MIRLDVAYTIAVWVEVLFHGVYTSLFALAMRVMLKRRSTSQARRLSSLIFLMATWLMYFVSTFHLFLQMYRYTRAFILLVEPQGPLIYYIDLSRWDSMANNILLCLMSWIGDALVIYRCYFVWDSNPWVITVPTLLLLCAIGVNAYTMFWFSHPFQVNEHVGVALLSAVYPLALLQNVMTTGLITLKIWNQHRASSATGVIDRSSRLSLSRILRIIIESAMIYTIQLFILIILFFLEDNFQIILQSAIVPSVGLVFVLIAVRVQSAKTQTIASHSLATIPAWLDEEDDSRDALDTDISPEDGVRKLSPGGDSESFRQSLANSIRKVHGSATQ</sequence>
<feature type="transmembrane region" description="Helical" evidence="2">
    <location>
        <begin position="129"/>
        <end position="151"/>
    </location>
</feature>
<proteinExistence type="predicted"/>